<proteinExistence type="predicted"/>
<evidence type="ECO:0000313" key="2">
    <source>
        <dbReference type="EMBL" id="ABK17791.1"/>
    </source>
</evidence>
<reference evidence="2 3" key="1">
    <citation type="submission" date="2006-10" db="EMBL/GenBank/DDBJ databases">
        <title>Complete sequence of Syntrophobacter fumaroxidans MPOB.</title>
        <authorList>
            <consortium name="US DOE Joint Genome Institute"/>
            <person name="Copeland A."/>
            <person name="Lucas S."/>
            <person name="Lapidus A."/>
            <person name="Barry K."/>
            <person name="Detter J.C."/>
            <person name="Glavina del Rio T."/>
            <person name="Hammon N."/>
            <person name="Israni S."/>
            <person name="Pitluck S."/>
            <person name="Goltsman E.G."/>
            <person name="Martinez M."/>
            <person name="Schmutz J."/>
            <person name="Larimer F."/>
            <person name="Land M."/>
            <person name="Hauser L."/>
            <person name="Kyrpides N."/>
            <person name="Kim E."/>
            <person name="Boone D.R."/>
            <person name="Brockman F."/>
            <person name="Culley D."/>
            <person name="Ferry J."/>
            <person name="Gunsalus R."/>
            <person name="McInerney M.J."/>
            <person name="Morrison M."/>
            <person name="Plugge C."/>
            <person name="Rohlin L."/>
            <person name="Scholten J."/>
            <person name="Sieber J."/>
            <person name="Stams A.J.M."/>
            <person name="Worm P."/>
            <person name="Henstra A.M."/>
            <person name="Richardson P."/>
        </authorList>
    </citation>
    <scope>NUCLEOTIDE SEQUENCE [LARGE SCALE GENOMIC DNA]</scope>
    <source>
        <strain evidence="3">DSM 10017 / MPOB</strain>
    </source>
</reference>
<dbReference type="EMBL" id="CP000478">
    <property type="protein sequence ID" value="ABK17791.1"/>
    <property type="molecule type" value="Genomic_DNA"/>
</dbReference>
<accession>A0LK39</accession>
<feature type="compositionally biased region" description="Basic and acidic residues" evidence="1">
    <location>
        <begin position="63"/>
        <end position="86"/>
    </location>
</feature>
<feature type="region of interest" description="Disordered" evidence="1">
    <location>
        <begin position="1"/>
        <end position="39"/>
    </location>
</feature>
<feature type="region of interest" description="Disordered" evidence="1">
    <location>
        <begin position="63"/>
        <end position="99"/>
    </location>
</feature>
<dbReference type="AlphaFoldDB" id="A0LK39"/>
<dbReference type="Proteomes" id="UP000001784">
    <property type="component" value="Chromosome"/>
</dbReference>
<keyword evidence="3" id="KW-1185">Reference proteome</keyword>
<sequence>MAHGTNRTGGNGTRRPPRFISKGPGPSPPRGLTAQSSDVMNPLRSILSRERVQQCIPNVTRAKAETRTALENPDPRLRGNDVDESHSPLMTPGSRPFTE</sequence>
<gene>
    <name evidence="2" type="ordered locus">Sfum_2108</name>
</gene>
<organism evidence="2 3">
    <name type="scientific">Syntrophobacter fumaroxidans (strain DSM 10017 / MPOB)</name>
    <dbReference type="NCBI Taxonomy" id="335543"/>
    <lineage>
        <taxon>Bacteria</taxon>
        <taxon>Pseudomonadati</taxon>
        <taxon>Thermodesulfobacteriota</taxon>
        <taxon>Syntrophobacteria</taxon>
        <taxon>Syntrophobacterales</taxon>
        <taxon>Syntrophobacteraceae</taxon>
        <taxon>Syntrophobacter</taxon>
    </lineage>
</organism>
<protein>
    <submittedName>
        <fullName evidence="2">Uncharacterized protein</fullName>
    </submittedName>
</protein>
<dbReference type="KEGG" id="sfu:Sfum_2108"/>
<name>A0LK39_SYNFM</name>
<dbReference type="HOGENOM" id="CLU_2319117_0_0_7"/>
<evidence type="ECO:0000313" key="3">
    <source>
        <dbReference type="Proteomes" id="UP000001784"/>
    </source>
</evidence>
<evidence type="ECO:0000256" key="1">
    <source>
        <dbReference type="SAM" id="MobiDB-lite"/>
    </source>
</evidence>
<dbReference type="InParanoid" id="A0LK39"/>